<dbReference type="AlphaFoldDB" id="A0A0F6YKL6"/>
<dbReference type="SUPFAM" id="SSF46626">
    <property type="entry name" value="Cytochrome c"/>
    <property type="match status" value="2"/>
</dbReference>
<evidence type="ECO:0000256" key="5">
    <source>
        <dbReference type="ARBA" id="ARBA00023004"/>
    </source>
</evidence>
<dbReference type="InterPro" id="IPR009056">
    <property type="entry name" value="Cyt_c-like_dom"/>
</dbReference>
<keyword evidence="9" id="KW-1185">Reference proteome</keyword>
<protein>
    <submittedName>
        <fullName evidence="8">Cytochrome c551 peroxidase</fullName>
    </submittedName>
</protein>
<dbReference type="GO" id="GO:0004130">
    <property type="term" value="F:cytochrome-c peroxidase activity"/>
    <property type="evidence" value="ECO:0007669"/>
    <property type="project" value="TreeGrafter"/>
</dbReference>
<evidence type="ECO:0000256" key="4">
    <source>
        <dbReference type="ARBA" id="ARBA00023002"/>
    </source>
</evidence>
<feature type="domain" description="Cytochrome c" evidence="7">
    <location>
        <begin position="496"/>
        <end position="592"/>
    </location>
</feature>
<evidence type="ECO:0000313" key="9">
    <source>
        <dbReference type="Proteomes" id="UP000034883"/>
    </source>
</evidence>
<keyword evidence="1 6" id="KW-0349">Heme</keyword>
<sequence>MLADTPPPISGGTLHVLRSARIAVVADPDRDRILVVDLTARQILGQTEHLPPGAEPSRIAEDAEGRVHVVLRGTGEIYSFDPERVDEGTRRAVCAMPRGLAYDGVNDQIHVACRGGELVTLPPEGGAAIRTVQLDQDLRDVVVHGDRVFVSRFRAAELLEVDDAGALVGSPLRPWASSALGGGFVEPGFMDPVPGTAGEGRFDPAVAWRTISAPAQTAPDGSAAPDDIAMVHQRASGQEVQPEPGGYGGGGRCESSIVHSSVSFFDPETGNVTQGPDLARATLPVDIAMSPRLASGAEYVAVVAAGNESGESVFIYNRVNLEFTAPGQCVFPEILTEPVPNATAAAWTDDGTLVVLSRDAIDGSGAQLALISPTEGRTQRIALGGASTYDTGHAVFHANSGGHIACASCHPEGQEDGRIWTFGNIGARRTPAMHGDLRGTEPFHWDGDMTDLNHLTHEVFTGRMQGPALRTVQVDALGHWLDELPRPVNSTPTDVAAVERGRELFYGAAQCGTCHSGALLTNNATVDVGTGGAFQVPSLVGVQYRTPVMHSGCALTLTGRFDEACGGGDRHGRTSDLSEAQIADMVAFMRTL</sequence>
<dbReference type="Gene3D" id="1.10.760.10">
    <property type="entry name" value="Cytochrome c-like domain"/>
    <property type="match status" value="1"/>
</dbReference>
<dbReference type="GO" id="GO:0020037">
    <property type="term" value="F:heme binding"/>
    <property type="evidence" value="ECO:0007669"/>
    <property type="project" value="InterPro"/>
</dbReference>
<evidence type="ECO:0000259" key="7">
    <source>
        <dbReference type="PROSITE" id="PS51007"/>
    </source>
</evidence>
<dbReference type="InterPro" id="IPR036909">
    <property type="entry name" value="Cyt_c-like_dom_sf"/>
</dbReference>
<dbReference type="STRING" id="927083.DB32_006446"/>
<dbReference type="GO" id="GO:0046872">
    <property type="term" value="F:metal ion binding"/>
    <property type="evidence" value="ECO:0007669"/>
    <property type="project" value="UniProtKB-KW"/>
</dbReference>
<evidence type="ECO:0000256" key="2">
    <source>
        <dbReference type="ARBA" id="ARBA00022723"/>
    </source>
</evidence>
<keyword evidence="5 6" id="KW-0408">Iron</keyword>
<dbReference type="InterPro" id="IPR051395">
    <property type="entry name" value="Cytochrome_c_Peroxidase/MauG"/>
</dbReference>
<evidence type="ECO:0000256" key="1">
    <source>
        <dbReference type="ARBA" id="ARBA00022617"/>
    </source>
</evidence>
<dbReference type="PANTHER" id="PTHR30600:SF10">
    <property type="entry name" value="BLL6722 PROTEIN"/>
    <property type="match status" value="1"/>
</dbReference>
<gene>
    <name evidence="8" type="ORF">DB32_006446</name>
</gene>
<evidence type="ECO:0000256" key="3">
    <source>
        <dbReference type="ARBA" id="ARBA00022729"/>
    </source>
</evidence>
<accession>A0A0F6YKL6</accession>
<dbReference type="EMBL" id="CP011125">
    <property type="protein sequence ID" value="AKF09297.1"/>
    <property type="molecule type" value="Genomic_DNA"/>
</dbReference>
<proteinExistence type="predicted"/>
<dbReference type="SUPFAM" id="SSF69322">
    <property type="entry name" value="Tricorn protease domain 2"/>
    <property type="match status" value="1"/>
</dbReference>
<dbReference type="PANTHER" id="PTHR30600">
    <property type="entry name" value="CYTOCHROME C PEROXIDASE-RELATED"/>
    <property type="match status" value="1"/>
</dbReference>
<keyword evidence="3" id="KW-0732">Signal</keyword>
<organism evidence="8 9">
    <name type="scientific">Sandaracinus amylolyticus</name>
    <dbReference type="NCBI Taxonomy" id="927083"/>
    <lineage>
        <taxon>Bacteria</taxon>
        <taxon>Pseudomonadati</taxon>
        <taxon>Myxococcota</taxon>
        <taxon>Polyangia</taxon>
        <taxon>Polyangiales</taxon>
        <taxon>Sandaracinaceae</taxon>
        <taxon>Sandaracinus</taxon>
    </lineage>
</organism>
<name>A0A0F6YKL6_9BACT</name>
<evidence type="ECO:0000313" key="8">
    <source>
        <dbReference type="EMBL" id="AKF09297.1"/>
    </source>
</evidence>
<dbReference type="Proteomes" id="UP000034883">
    <property type="component" value="Chromosome"/>
</dbReference>
<dbReference type="Pfam" id="PF00034">
    <property type="entry name" value="Cytochrom_C"/>
    <property type="match status" value="1"/>
</dbReference>
<keyword evidence="2 6" id="KW-0479">Metal-binding</keyword>
<dbReference type="GO" id="GO:0009055">
    <property type="term" value="F:electron transfer activity"/>
    <property type="evidence" value="ECO:0007669"/>
    <property type="project" value="InterPro"/>
</dbReference>
<dbReference type="InterPro" id="IPR015943">
    <property type="entry name" value="WD40/YVTN_repeat-like_dom_sf"/>
</dbReference>
<keyword evidence="8" id="KW-0575">Peroxidase</keyword>
<dbReference type="PROSITE" id="PS51007">
    <property type="entry name" value="CYTC"/>
    <property type="match status" value="1"/>
</dbReference>
<dbReference type="Gene3D" id="2.130.10.10">
    <property type="entry name" value="YVTN repeat-like/Quinoprotein amine dehydrogenase"/>
    <property type="match status" value="1"/>
</dbReference>
<dbReference type="KEGG" id="samy:DB32_006446"/>
<reference evidence="8 9" key="1">
    <citation type="submission" date="2015-03" db="EMBL/GenBank/DDBJ databases">
        <title>Genome assembly of Sandaracinus amylolyticus DSM 53668.</title>
        <authorList>
            <person name="Sharma G."/>
            <person name="Subramanian S."/>
        </authorList>
    </citation>
    <scope>NUCLEOTIDE SEQUENCE [LARGE SCALE GENOMIC DNA]</scope>
    <source>
        <strain evidence="8 9">DSM 53668</strain>
    </source>
</reference>
<evidence type="ECO:0000256" key="6">
    <source>
        <dbReference type="PROSITE-ProRule" id="PRU00433"/>
    </source>
</evidence>
<keyword evidence="4" id="KW-0560">Oxidoreductase</keyword>